<keyword evidence="2" id="KW-1185">Reference proteome</keyword>
<gene>
    <name evidence="1" type="ORF">BDN70DRAFT_784106</name>
</gene>
<dbReference type="OrthoDB" id="3053558at2759"/>
<name>A0A9P5Z410_9AGAR</name>
<dbReference type="AlphaFoldDB" id="A0A9P5Z410"/>
<evidence type="ECO:0008006" key="3">
    <source>
        <dbReference type="Google" id="ProtNLM"/>
    </source>
</evidence>
<protein>
    <recommendedName>
        <fullName evidence="3">Reverse transcriptase</fullName>
    </recommendedName>
</protein>
<evidence type="ECO:0000313" key="2">
    <source>
        <dbReference type="Proteomes" id="UP000807469"/>
    </source>
</evidence>
<accession>A0A9P5Z410</accession>
<proteinExistence type="predicted"/>
<sequence>LMQLRTGHIPLNGYLARFGQAATSRCHSCWMSNGTEKEETVRHFLFECPEYSAERGQLDHQLGQDSRNMRMLMSSMKHIKAVMTFVGQTHRLRTAPGEVININHEDAD</sequence>
<feature type="non-terminal residue" evidence="1">
    <location>
        <position position="108"/>
    </location>
</feature>
<evidence type="ECO:0000313" key="1">
    <source>
        <dbReference type="EMBL" id="KAF9480707.1"/>
    </source>
</evidence>
<organism evidence="1 2">
    <name type="scientific">Pholiota conissans</name>
    <dbReference type="NCBI Taxonomy" id="109636"/>
    <lineage>
        <taxon>Eukaryota</taxon>
        <taxon>Fungi</taxon>
        <taxon>Dikarya</taxon>
        <taxon>Basidiomycota</taxon>
        <taxon>Agaricomycotina</taxon>
        <taxon>Agaricomycetes</taxon>
        <taxon>Agaricomycetidae</taxon>
        <taxon>Agaricales</taxon>
        <taxon>Agaricineae</taxon>
        <taxon>Strophariaceae</taxon>
        <taxon>Pholiota</taxon>
    </lineage>
</organism>
<dbReference type="Proteomes" id="UP000807469">
    <property type="component" value="Unassembled WGS sequence"/>
</dbReference>
<reference evidence="1" key="1">
    <citation type="submission" date="2020-11" db="EMBL/GenBank/DDBJ databases">
        <authorList>
            <consortium name="DOE Joint Genome Institute"/>
            <person name="Ahrendt S."/>
            <person name="Riley R."/>
            <person name="Andreopoulos W."/>
            <person name="Labutti K."/>
            <person name="Pangilinan J."/>
            <person name="Ruiz-Duenas F.J."/>
            <person name="Barrasa J.M."/>
            <person name="Sanchez-Garcia M."/>
            <person name="Camarero S."/>
            <person name="Miyauchi S."/>
            <person name="Serrano A."/>
            <person name="Linde D."/>
            <person name="Babiker R."/>
            <person name="Drula E."/>
            <person name="Ayuso-Fernandez I."/>
            <person name="Pacheco R."/>
            <person name="Padilla G."/>
            <person name="Ferreira P."/>
            <person name="Barriuso J."/>
            <person name="Kellner H."/>
            <person name="Castanera R."/>
            <person name="Alfaro M."/>
            <person name="Ramirez L."/>
            <person name="Pisabarro A.G."/>
            <person name="Kuo A."/>
            <person name="Tritt A."/>
            <person name="Lipzen A."/>
            <person name="He G."/>
            <person name="Yan M."/>
            <person name="Ng V."/>
            <person name="Cullen D."/>
            <person name="Martin F."/>
            <person name="Rosso M.-N."/>
            <person name="Henrissat B."/>
            <person name="Hibbett D."/>
            <person name="Martinez A.T."/>
            <person name="Grigoriev I.V."/>
        </authorList>
    </citation>
    <scope>NUCLEOTIDE SEQUENCE</scope>
    <source>
        <strain evidence="1">CIRM-BRFM 674</strain>
    </source>
</reference>
<comment type="caution">
    <text evidence="1">The sequence shown here is derived from an EMBL/GenBank/DDBJ whole genome shotgun (WGS) entry which is preliminary data.</text>
</comment>
<feature type="non-terminal residue" evidence="1">
    <location>
        <position position="1"/>
    </location>
</feature>
<dbReference type="EMBL" id="MU155190">
    <property type="protein sequence ID" value="KAF9480707.1"/>
    <property type="molecule type" value="Genomic_DNA"/>
</dbReference>